<keyword evidence="1" id="KW-0472">Membrane</keyword>
<comment type="caution">
    <text evidence="3">The sequence shown here is derived from an EMBL/GenBank/DDBJ whole genome shotgun (WGS) entry which is preliminary data.</text>
</comment>
<name>A0A161Q4P4_9PROT</name>
<dbReference type="GO" id="GO:0000271">
    <property type="term" value="P:polysaccharide biosynthetic process"/>
    <property type="evidence" value="ECO:0007669"/>
    <property type="project" value="TreeGrafter"/>
</dbReference>
<keyword evidence="1" id="KW-1133">Transmembrane helix</keyword>
<dbReference type="InterPro" id="IPR050879">
    <property type="entry name" value="Acyltransferase_3"/>
</dbReference>
<gene>
    <name evidence="3" type="ORF">AUP44_26800</name>
</gene>
<evidence type="ECO:0000313" key="3">
    <source>
        <dbReference type="EMBL" id="KYO53382.1"/>
    </source>
</evidence>
<evidence type="ECO:0000259" key="2">
    <source>
        <dbReference type="Pfam" id="PF01757"/>
    </source>
</evidence>
<dbReference type="GO" id="GO:0016020">
    <property type="term" value="C:membrane"/>
    <property type="evidence" value="ECO:0007669"/>
    <property type="project" value="TreeGrafter"/>
</dbReference>
<feature type="domain" description="Acyltransferase 3" evidence="2">
    <location>
        <begin position="9"/>
        <end position="320"/>
    </location>
</feature>
<dbReference type="Proteomes" id="UP000075787">
    <property type="component" value="Unassembled WGS sequence"/>
</dbReference>
<dbReference type="EMBL" id="LPZR01000115">
    <property type="protein sequence ID" value="KYO53382.1"/>
    <property type="molecule type" value="Genomic_DNA"/>
</dbReference>
<reference evidence="3 4" key="1">
    <citation type="submission" date="2015-12" db="EMBL/GenBank/DDBJ databases">
        <title>Genome sequence of Tistrella mobilis MCCC 1A02139.</title>
        <authorList>
            <person name="Lu L."/>
            <person name="Lai Q."/>
            <person name="Shao Z."/>
            <person name="Qian P."/>
        </authorList>
    </citation>
    <scope>NUCLEOTIDE SEQUENCE [LARGE SCALE GENOMIC DNA]</scope>
    <source>
        <strain evidence="3 4">MCCC 1A02139</strain>
    </source>
</reference>
<evidence type="ECO:0000313" key="4">
    <source>
        <dbReference type="Proteomes" id="UP000075787"/>
    </source>
</evidence>
<feature type="transmembrane region" description="Helical" evidence="1">
    <location>
        <begin position="135"/>
        <end position="154"/>
    </location>
</feature>
<dbReference type="Pfam" id="PF01757">
    <property type="entry name" value="Acyl_transf_3"/>
    <property type="match status" value="1"/>
</dbReference>
<protein>
    <recommendedName>
        <fullName evidence="2">Acyltransferase 3 domain-containing protein</fullName>
    </recommendedName>
</protein>
<dbReference type="PANTHER" id="PTHR23028">
    <property type="entry name" value="ACETYLTRANSFERASE"/>
    <property type="match status" value="1"/>
</dbReference>
<dbReference type="PANTHER" id="PTHR23028:SF131">
    <property type="entry name" value="BLR2367 PROTEIN"/>
    <property type="match status" value="1"/>
</dbReference>
<feature type="transmembrane region" description="Helical" evidence="1">
    <location>
        <begin position="44"/>
        <end position="65"/>
    </location>
</feature>
<feature type="transmembrane region" description="Helical" evidence="1">
    <location>
        <begin position="184"/>
        <end position="205"/>
    </location>
</feature>
<dbReference type="InterPro" id="IPR002656">
    <property type="entry name" value="Acyl_transf_3_dom"/>
</dbReference>
<feature type="transmembrane region" description="Helical" evidence="1">
    <location>
        <begin position="12"/>
        <end position="32"/>
    </location>
</feature>
<dbReference type="AlphaFoldDB" id="A0A161Q4P4"/>
<dbReference type="GO" id="GO:0016747">
    <property type="term" value="F:acyltransferase activity, transferring groups other than amino-acyl groups"/>
    <property type="evidence" value="ECO:0007669"/>
    <property type="project" value="InterPro"/>
</dbReference>
<evidence type="ECO:0000256" key="1">
    <source>
        <dbReference type="SAM" id="Phobius"/>
    </source>
</evidence>
<feature type="transmembrane region" description="Helical" evidence="1">
    <location>
        <begin position="277"/>
        <end position="295"/>
    </location>
</feature>
<proteinExistence type="predicted"/>
<organism evidence="3 4">
    <name type="scientific">Tistrella mobilis</name>
    <dbReference type="NCBI Taxonomy" id="171437"/>
    <lineage>
        <taxon>Bacteria</taxon>
        <taxon>Pseudomonadati</taxon>
        <taxon>Pseudomonadota</taxon>
        <taxon>Alphaproteobacteria</taxon>
        <taxon>Geminicoccales</taxon>
        <taxon>Geminicoccaceae</taxon>
        <taxon>Tistrella</taxon>
    </lineage>
</organism>
<dbReference type="RefSeq" id="WP_062763692.1">
    <property type="nucleotide sequence ID" value="NZ_CP121045.1"/>
</dbReference>
<dbReference type="GeneID" id="97243385"/>
<keyword evidence="1" id="KW-0812">Transmembrane</keyword>
<feature type="transmembrane region" description="Helical" evidence="1">
    <location>
        <begin position="77"/>
        <end position="99"/>
    </location>
</feature>
<feature type="transmembrane region" description="Helical" evidence="1">
    <location>
        <begin position="307"/>
        <end position="325"/>
    </location>
</feature>
<accession>A0A161Q4P4</accession>
<feature type="transmembrane region" description="Helical" evidence="1">
    <location>
        <begin position="161"/>
        <end position="178"/>
    </location>
</feature>
<feature type="transmembrane region" description="Helical" evidence="1">
    <location>
        <begin position="217"/>
        <end position="236"/>
    </location>
</feature>
<feature type="transmembrane region" description="Helical" evidence="1">
    <location>
        <begin position="242"/>
        <end position="265"/>
    </location>
</feature>
<sequence length="348" mass="37892">MPTAPLRIDALQILRFIAAGLIVLHHTIGVLHSRNIDGIPRISGLIAGVDIFFVLSGFIMVHAFSPNGRRSAFMLKRIFRIVPLYWLLTTLLWVMAAAAPQRFNTVDADPAAWLMALSFLPQTLSGRIVEPVLHVGWTLNYEMAFYALFAACFAGTASRTAGRCAGVLVGLVIAGQIFDPADPVIAFYTSPLLLEFAAGMGAALLCRHRAEHLRPAAPWLLAAGILLLVLQGVWPVGGHRALIYGVPGLGIVLGTALLHVPHGWCSRAAIRLGDASYALYLVHPLVLATVAKLLIDTGHLRQALPLALIMMTLSVLAAFPCRHLVERPAQAWLQRRLNRRDRVQSRTS</sequence>